<keyword evidence="3" id="KW-1185">Reference proteome</keyword>
<name>A0A9X0DP97_9HELO</name>
<dbReference type="OrthoDB" id="4232400at2759"/>
<protein>
    <submittedName>
        <fullName evidence="2">Uncharacterized protein</fullName>
    </submittedName>
</protein>
<feature type="region of interest" description="Disordered" evidence="1">
    <location>
        <begin position="103"/>
        <end position="140"/>
    </location>
</feature>
<dbReference type="EMBL" id="JAPEIS010000003">
    <property type="protein sequence ID" value="KAJ8067818.1"/>
    <property type="molecule type" value="Genomic_DNA"/>
</dbReference>
<gene>
    <name evidence="2" type="ORF">OCU04_003414</name>
</gene>
<sequence>MSSSNNTPRLTDSAWLKKKGWESMHHFMLSYELKTHNLDDYKEGKSILAAFRKADDEEKAAASGGQSGNVQNSYQQAQTNGAMGRGAGGHMCGDGALEGNKPFDSANIRKEERAGDKKPVAFMGTLQSYPSYGNGGSAKD</sequence>
<organism evidence="2 3">
    <name type="scientific">Sclerotinia nivalis</name>
    <dbReference type="NCBI Taxonomy" id="352851"/>
    <lineage>
        <taxon>Eukaryota</taxon>
        <taxon>Fungi</taxon>
        <taxon>Dikarya</taxon>
        <taxon>Ascomycota</taxon>
        <taxon>Pezizomycotina</taxon>
        <taxon>Leotiomycetes</taxon>
        <taxon>Helotiales</taxon>
        <taxon>Sclerotiniaceae</taxon>
        <taxon>Sclerotinia</taxon>
    </lineage>
</organism>
<evidence type="ECO:0000313" key="2">
    <source>
        <dbReference type="EMBL" id="KAJ8067818.1"/>
    </source>
</evidence>
<dbReference type="Proteomes" id="UP001152300">
    <property type="component" value="Unassembled WGS sequence"/>
</dbReference>
<accession>A0A9X0DP97</accession>
<comment type="caution">
    <text evidence="2">The sequence shown here is derived from an EMBL/GenBank/DDBJ whole genome shotgun (WGS) entry which is preliminary data.</text>
</comment>
<evidence type="ECO:0000313" key="3">
    <source>
        <dbReference type="Proteomes" id="UP001152300"/>
    </source>
</evidence>
<reference evidence="2" key="1">
    <citation type="submission" date="2022-11" db="EMBL/GenBank/DDBJ databases">
        <title>Genome Resource of Sclerotinia nivalis Strain SnTB1, a Plant Pathogen Isolated from American Ginseng.</title>
        <authorList>
            <person name="Fan S."/>
        </authorList>
    </citation>
    <scope>NUCLEOTIDE SEQUENCE</scope>
    <source>
        <strain evidence="2">SnTB1</strain>
    </source>
</reference>
<dbReference type="AlphaFoldDB" id="A0A9X0DP97"/>
<feature type="compositionally biased region" description="Basic and acidic residues" evidence="1">
    <location>
        <begin position="107"/>
        <end position="119"/>
    </location>
</feature>
<evidence type="ECO:0000256" key="1">
    <source>
        <dbReference type="SAM" id="MobiDB-lite"/>
    </source>
</evidence>
<proteinExistence type="predicted"/>